<proteinExistence type="predicted"/>
<keyword evidence="1" id="KW-0479">Metal-binding</keyword>
<dbReference type="GO" id="GO:0008270">
    <property type="term" value="F:zinc ion binding"/>
    <property type="evidence" value="ECO:0007669"/>
    <property type="project" value="UniProtKB-KW"/>
</dbReference>
<evidence type="ECO:0000256" key="3">
    <source>
        <dbReference type="ARBA" id="ARBA00022833"/>
    </source>
</evidence>
<dbReference type="SMART" id="SM00064">
    <property type="entry name" value="FYVE"/>
    <property type="match status" value="1"/>
</dbReference>
<dbReference type="Gene3D" id="3.30.40.10">
    <property type="entry name" value="Zinc/RING finger domain, C3HC4 (zinc finger)"/>
    <property type="match status" value="1"/>
</dbReference>
<name>A0A1I7YS96_9BILA</name>
<dbReference type="Pfam" id="PF11464">
    <property type="entry name" value="Rbsn"/>
    <property type="match status" value="1"/>
</dbReference>
<keyword evidence="2 4" id="KW-0863">Zinc-finger</keyword>
<dbReference type="InterPro" id="IPR000306">
    <property type="entry name" value="Znf_FYVE"/>
</dbReference>
<evidence type="ECO:0000256" key="2">
    <source>
        <dbReference type="ARBA" id="ARBA00022771"/>
    </source>
</evidence>
<dbReference type="InterPro" id="IPR013083">
    <property type="entry name" value="Znf_RING/FYVE/PHD"/>
</dbReference>
<dbReference type="InterPro" id="IPR021565">
    <property type="entry name" value="Rbsn_Rab-bd"/>
</dbReference>
<dbReference type="WBParaSite" id="L893_g19319.t1">
    <property type="protein sequence ID" value="L893_g19319.t1"/>
    <property type="gene ID" value="L893_g19319"/>
</dbReference>
<dbReference type="Gene3D" id="4.10.860.20">
    <property type="entry name" value="Rabenosyn, Rab binding domain"/>
    <property type="match status" value="1"/>
</dbReference>
<evidence type="ECO:0000256" key="5">
    <source>
        <dbReference type="SAM" id="MobiDB-lite"/>
    </source>
</evidence>
<dbReference type="PANTHER" id="PTHR13510:SF44">
    <property type="entry name" value="RABENOSYN-5"/>
    <property type="match status" value="1"/>
</dbReference>
<dbReference type="AlphaFoldDB" id="A0A1I7YS96"/>
<evidence type="ECO:0000259" key="6">
    <source>
        <dbReference type="PROSITE" id="PS50178"/>
    </source>
</evidence>
<dbReference type="PROSITE" id="PS50178">
    <property type="entry name" value="ZF_FYVE"/>
    <property type="match status" value="1"/>
</dbReference>
<dbReference type="SUPFAM" id="SSF140125">
    <property type="entry name" value="Rabenosyn-5 Rab-binding domain-like"/>
    <property type="match status" value="1"/>
</dbReference>
<keyword evidence="7" id="KW-1185">Reference proteome</keyword>
<evidence type="ECO:0000313" key="8">
    <source>
        <dbReference type="WBParaSite" id="L893_g19319.t1"/>
    </source>
</evidence>
<dbReference type="Proteomes" id="UP000095287">
    <property type="component" value="Unplaced"/>
</dbReference>
<keyword evidence="3" id="KW-0862">Zinc</keyword>
<evidence type="ECO:0000256" key="4">
    <source>
        <dbReference type="PROSITE-ProRule" id="PRU00091"/>
    </source>
</evidence>
<dbReference type="PANTHER" id="PTHR13510">
    <property type="entry name" value="FYVE-FINGER-CONTAINING RAB5 EFFECTOR PROTEIN RABENOSYN-5-RELATED"/>
    <property type="match status" value="1"/>
</dbReference>
<feature type="region of interest" description="Disordered" evidence="5">
    <location>
        <begin position="366"/>
        <end position="421"/>
    </location>
</feature>
<dbReference type="SUPFAM" id="SSF57903">
    <property type="entry name" value="FYVE/PHD zinc finger"/>
    <property type="match status" value="1"/>
</dbReference>
<organism evidence="7 8">
    <name type="scientific">Steinernema glaseri</name>
    <dbReference type="NCBI Taxonomy" id="37863"/>
    <lineage>
        <taxon>Eukaryota</taxon>
        <taxon>Metazoa</taxon>
        <taxon>Ecdysozoa</taxon>
        <taxon>Nematoda</taxon>
        <taxon>Chromadorea</taxon>
        <taxon>Rhabditida</taxon>
        <taxon>Tylenchina</taxon>
        <taxon>Panagrolaimomorpha</taxon>
        <taxon>Strongyloidoidea</taxon>
        <taxon>Steinernematidae</taxon>
        <taxon>Steinernema</taxon>
    </lineage>
</organism>
<dbReference type="InterPro" id="IPR052727">
    <property type="entry name" value="Rab4/Rab5_effector"/>
</dbReference>
<dbReference type="InterPro" id="IPR011011">
    <property type="entry name" value="Znf_FYVE_PHD"/>
</dbReference>
<accession>A0A1I7YS96</accession>
<protein>
    <submittedName>
        <fullName evidence="8">FYVE-type domain-containing protein</fullName>
    </submittedName>
</protein>
<dbReference type="Pfam" id="PF01363">
    <property type="entry name" value="FYVE"/>
    <property type="match status" value="1"/>
</dbReference>
<evidence type="ECO:0000256" key="1">
    <source>
        <dbReference type="ARBA" id="ARBA00022723"/>
    </source>
</evidence>
<reference evidence="8" key="1">
    <citation type="submission" date="2016-11" db="UniProtKB">
        <authorList>
            <consortium name="WormBaseParasite"/>
        </authorList>
    </citation>
    <scope>IDENTIFICATION</scope>
</reference>
<sequence>MFSAGQTAGLNEAKMKMLALARRVTESQPLQLIQSEPSAQPPLQRTYKEPIQQPGVKRDNKEYFLKCRNKCVDEVAVYTNTLIIRLDKIVNFNDQDDRKRKDFEKQTVPWADDKEAKSCQECGTKFQLYRRRHHCRLCGKIMCHQCSQFMPFVKAKKLTNPEFAAQILNGLAEEDESSDSAPTSDASTSLSAIRQQTGKFFASMLKNDGSENSLSSILQQDVEEHVRMCGNCKGLLDRRDEQMDQATSPPIIVQFYDQLCAMINQVHKLESSYVRMAESLNAGESMYTLENAVELGGKVKSLQSQIDVLSTKIDEFGTKNPNKPPSPSELKLQRFVRLNALHVLSDSPVHRVKIPTPEEFEKLKQRLRKKTQEQVENARTIRNIASSSSLERHRSADGSRPIRANTSFSGHAQTEAGWAPETRIDRNPFTEDESEPLHPVQLQFRIVQMYLKQAAEAGRMSEVESLEQNLQVIGEELKHLKLPLPN</sequence>
<evidence type="ECO:0000313" key="7">
    <source>
        <dbReference type="Proteomes" id="UP000095287"/>
    </source>
</evidence>
<dbReference type="InterPro" id="IPR036531">
    <property type="entry name" value="Rbsn_Rab-bd_sf"/>
</dbReference>
<feature type="domain" description="FYVE-type" evidence="6">
    <location>
        <begin position="113"/>
        <end position="147"/>
    </location>
</feature>
<dbReference type="InterPro" id="IPR017455">
    <property type="entry name" value="Znf_FYVE-rel"/>
</dbReference>